<protein>
    <recommendedName>
        <fullName evidence="7">GrpE protein homolog</fullName>
    </recommendedName>
</protein>
<sequence>MRSLVIFAILAPSALSWMVSVGNSAYLQRAEVSGSEKLKSLLGGRHRFPSPLVGPERRATQLNLFGKKKKGEGGEDSADDILNSPAFLKKKVEVLKKETEEAEQDIKVAEAELRAAEEEWGEQMTRLKNEYDFIKARSFNETRDAGDVATVKVIKEVLGVVDNFNRAFGAIKYETDEGKAVEDEFRTVYDDIEALFKELGVEEVETLGAEFDYECHEAITQMPSADYEEGIVCQEFQKGYKLKETLIRPAMVAVAM</sequence>
<dbReference type="GO" id="GO:0051087">
    <property type="term" value="F:protein-folding chaperone binding"/>
    <property type="evidence" value="ECO:0007669"/>
    <property type="project" value="InterPro"/>
</dbReference>
<dbReference type="FunFam" id="2.30.22.10:FF:000001">
    <property type="entry name" value="Protein GrpE"/>
    <property type="match status" value="1"/>
</dbReference>
<name>A0A9W7AWC4_9STRA</name>
<evidence type="ECO:0000256" key="7">
    <source>
        <dbReference type="RuleBase" id="RU000640"/>
    </source>
</evidence>
<reference evidence="11" key="1">
    <citation type="submission" date="2022-07" db="EMBL/GenBank/DDBJ databases">
        <title>Genome analysis of Parmales, a sister group of diatoms, reveals the evolutionary specialization of diatoms from phago-mixotrophs to photoautotrophs.</title>
        <authorList>
            <person name="Ban H."/>
            <person name="Sato S."/>
            <person name="Yoshikawa S."/>
            <person name="Kazumasa Y."/>
            <person name="Nakamura Y."/>
            <person name="Ichinomiya M."/>
            <person name="Saitoh K."/>
            <person name="Sato N."/>
            <person name="Blanc-Mathieu R."/>
            <person name="Endo H."/>
            <person name="Kuwata A."/>
            <person name="Ogata H."/>
        </authorList>
    </citation>
    <scope>NUCLEOTIDE SEQUENCE</scope>
</reference>
<keyword evidence="9" id="KW-0175">Coiled coil</keyword>
<dbReference type="GO" id="GO:0005759">
    <property type="term" value="C:mitochondrial matrix"/>
    <property type="evidence" value="ECO:0007669"/>
    <property type="project" value="UniProtKB-SubCell"/>
</dbReference>
<evidence type="ECO:0000256" key="8">
    <source>
        <dbReference type="RuleBase" id="RU004478"/>
    </source>
</evidence>
<keyword evidence="4" id="KW-0963">Cytoplasm</keyword>
<dbReference type="Proteomes" id="UP001165082">
    <property type="component" value="Unassembled WGS sequence"/>
</dbReference>
<accession>A0A9W7AWC4</accession>
<evidence type="ECO:0000256" key="9">
    <source>
        <dbReference type="SAM" id="Coils"/>
    </source>
</evidence>
<dbReference type="InterPro" id="IPR013805">
    <property type="entry name" value="GrpE_CC"/>
</dbReference>
<dbReference type="OrthoDB" id="201635at2759"/>
<evidence type="ECO:0000256" key="1">
    <source>
        <dbReference type="ARBA" id="ARBA00004496"/>
    </source>
</evidence>
<dbReference type="Gene3D" id="3.90.20.20">
    <property type="match status" value="1"/>
</dbReference>
<dbReference type="PANTHER" id="PTHR21237">
    <property type="entry name" value="GRPE PROTEIN"/>
    <property type="match status" value="1"/>
</dbReference>
<dbReference type="GO" id="GO:0042803">
    <property type="term" value="F:protein homodimerization activity"/>
    <property type="evidence" value="ECO:0007669"/>
    <property type="project" value="InterPro"/>
</dbReference>
<comment type="similarity">
    <text evidence="2 8">Belongs to the GrpE family.</text>
</comment>
<dbReference type="PANTHER" id="PTHR21237:SF40">
    <property type="entry name" value="CELL CYCLE AND APOPTOSIS REGULATOR PROTEIN 2"/>
    <property type="match status" value="1"/>
</dbReference>
<feature type="chain" id="PRO_5040717541" description="GrpE protein homolog" evidence="10">
    <location>
        <begin position="17"/>
        <end position="256"/>
    </location>
</feature>
<dbReference type="AlphaFoldDB" id="A0A9W7AWC4"/>
<evidence type="ECO:0000313" key="11">
    <source>
        <dbReference type="EMBL" id="GMH76687.1"/>
    </source>
</evidence>
<dbReference type="CDD" id="cd00446">
    <property type="entry name" value="GrpE"/>
    <property type="match status" value="1"/>
</dbReference>
<feature type="coiled-coil region" evidence="9">
    <location>
        <begin position="92"/>
        <end position="130"/>
    </location>
</feature>
<dbReference type="InterPro" id="IPR000740">
    <property type="entry name" value="GrpE"/>
</dbReference>
<keyword evidence="12" id="KW-1185">Reference proteome</keyword>
<keyword evidence="5" id="KW-0346">Stress response</keyword>
<dbReference type="InterPro" id="IPR009012">
    <property type="entry name" value="GrpE_head"/>
</dbReference>
<comment type="function">
    <text evidence="7">Essential component of the PAM complex, a complex required for the translocation of transit peptide-containing proteins from the inner membrane into the mitochondrial matrix in an ATP-dependent manner.</text>
</comment>
<dbReference type="EMBL" id="BRXZ01001690">
    <property type="protein sequence ID" value="GMH76687.1"/>
    <property type="molecule type" value="Genomic_DNA"/>
</dbReference>
<comment type="caution">
    <text evidence="11">The sequence shown here is derived from an EMBL/GenBank/DDBJ whole genome shotgun (WGS) entry which is preliminary data.</text>
</comment>
<keyword evidence="7" id="KW-0496">Mitochondrion</keyword>
<proteinExistence type="inferred from homology"/>
<keyword evidence="10" id="KW-0732">Signal</keyword>
<dbReference type="GO" id="GO:0051082">
    <property type="term" value="F:unfolded protein binding"/>
    <property type="evidence" value="ECO:0007669"/>
    <property type="project" value="TreeGrafter"/>
</dbReference>
<evidence type="ECO:0000256" key="10">
    <source>
        <dbReference type="SAM" id="SignalP"/>
    </source>
</evidence>
<dbReference type="PROSITE" id="PS01071">
    <property type="entry name" value="GRPE"/>
    <property type="match status" value="1"/>
</dbReference>
<evidence type="ECO:0000256" key="5">
    <source>
        <dbReference type="ARBA" id="ARBA00023016"/>
    </source>
</evidence>
<comment type="subunit">
    <text evidence="3">Homodimer.</text>
</comment>
<gene>
    <name evidence="11" type="ORF">TrRE_jg7841</name>
</gene>
<feature type="signal peptide" evidence="10">
    <location>
        <begin position="1"/>
        <end position="16"/>
    </location>
</feature>
<dbReference type="HAMAP" id="MF_01151">
    <property type="entry name" value="GrpE"/>
    <property type="match status" value="1"/>
</dbReference>
<dbReference type="GO" id="GO:0006457">
    <property type="term" value="P:protein folding"/>
    <property type="evidence" value="ECO:0007669"/>
    <property type="project" value="InterPro"/>
</dbReference>
<dbReference type="SUPFAM" id="SSF58014">
    <property type="entry name" value="Coiled-coil domain of nucleotide exchange factor GrpE"/>
    <property type="match status" value="1"/>
</dbReference>
<dbReference type="PRINTS" id="PR00773">
    <property type="entry name" value="GRPEPROTEIN"/>
</dbReference>
<dbReference type="GO" id="GO:0000774">
    <property type="term" value="F:adenyl-nucleotide exchange factor activity"/>
    <property type="evidence" value="ECO:0007669"/>
    <property type="project" value="InterPro"/>
</dbReference>
<evidence type="ECO:0000256" key="2">
    <source>
        <dbReference type="ARBA" id="ARBA00009054"/>
    </source>
</evidence>
<evidence type="ECO:0000313" key="12">
    <source>
        <dbReference type="Proteomes" id="UP001165082"/>
    </source>
</evidence>
<dbReference type="Gene3D" id="2.30.22.10">
    <property type="entry name" value="Head domain of nucleotide exchange factor GrpE"/>
    <property type="match status" value="1"/>
</dbReference>
<evidence type="ECO:0000256" key="4">
    <source>
        <dbReference type="ARBA" id="ARBA00022490"/>
    </source>
</evidence>
<dbReference type="SUPFAM" id="SSF51064">
    <property type="entry name" value="Head domain of nucleotide exchange factor GrpE"/>
    <property type="match status" value="1"/>
</dbReference>
<evidence type="ECO:0000256" key="3">
    <source>
        <dbReference type="ARBA" id="ARBA00011738"/>
    </source>
</evidence>
<comment type="subcellular location">
    <subcellularLocation>
        <location evidence="1">Cytoplasm</location>
    </subcellularLocation>
    <subcellularLocation>
        <location evidence="7">Mitochondrion matrix</location>
    </subcellularLocation>
</comment>
<organism evidence="11 12">
    <name type="scientific">Triparma retinervis</name>
    <dbReference type="NCBI Taxonomy" id="2557542"/>
    <lineage>
        <taxon>Eukaryota</taxon>
        <taxon>Sar</taxon>
        <taxon>Stramenopiles</taxon>
        <taxon>Ochrophyta</taxon>
        <taxon>Bolidophyceae</taxon>
        <taxon>Parmales</taxon>
        <taxon>Triparmaceae</taxon>
        <taxon>Triparma</taxon>
    </lineage>
</organism>
<evidence type="ECO:0000256" key="6">
    <source>
        <dbReference type="ARBA" id="ARBA00023186"/>
    </source>
</evidence>
<keyword evidence="6 7" id="KW-0143">Chaperone</keyword>
<dbReference type="Pfam" id="PF01025">
    <property type="entry name" value="GrpE"/>
    <property type="match status" value="1"/>
</dbReference>